<dbReference type="Proteomes" id="UP000253562">
    <property type="component" value="Unassembled WGS sequence"/>
</dbReference>
<dbReference type="Pfam" id="PF12697">
    <property type="entry name" value="Abhydrolase_6"/>
    <property type="match status" value="1"/>
</dbReference>
<comment type="caution">
    <text evidence="2">The sequence shown here is derived from an EMBL/GenBank/DDBJ whole genome shotgun (WGS) entry which is preliminary data.</text>
</comment>
<keyword evidence="2" id="KW-0378">Hydrolase</keyword>
<dbReference type="PANTHER" id="PTHR43798:SF33">
    <property type="entry name" value="HYDROLASE, PUTATIVE (AFU_ORTHOLOGUE AFUA_2G14860)-RELATED"/>
    <property type="match status" value="1"/>
</dbReference>
<organism evidence="2 3">
    <name type="scientific">Bremerella cremea</name>
    <dbReference type="NCBI Taxonomy" id="1031537"/>
    <lineage>
        <taxon>Bacteria</taxon>
        <taxon>Pseudomonadati</taxon>
        <taxon>Planctomycetota</taxon>
        <taxon>Planctomycetia</taxon>
        <taxon>Pirellulales</taxon>
        <taxon>Pirellulaceae</taxon>
        <taxon>Bremerella</taxon>
    </lineage>
</organism>
<dbReference type="Gene3D" id="3.40.50.1820">
    <property type="entry name" value="alpha/beta hydrolase"/>
    <property type="match status" value="1"/>
</dbReference>
<evidence type="ECO:0000259" key="1">
    <source>
        <dbReference type="Pfam" id="PF12697"/>
    </source>
</evidence>
<evidence type="ECO:0000313" key="3">
    <source>
        <dbReference type="Proteomes" id="UP000253562"/>
    </source>
</evidence>
<dbReference type="GO" id="GO:0016787">
    <property type="term" value="F:hydrolase activity"/>
    <property type="evidence" value="ECO:0007669"/>
    <property type="project" value="UniProtKB-KW"/>
</dbReference>
<feature type="domain" description="AB hydrolase-1" evidence="1">
    <location>
        <begin position="31"/>
        <end position="278"/>
    </location>
</feature>
<dbReference type="PANTHER" id="PTHR43798">
    <property type="entry name" value="MONOACYLGLYCEROL LIPASE"/>
    <property type="match status" value="1"/>
</dbReference>
<dbReference type="EMBL" id="QPEX01000010">
    <property type="protein sequence ID" value="RCS54281.1"/>
    <property type="molecule type" value="Genomic_DNA"/>
</dbReference>
<name>A0A368KVD7_9BACT</name>
<protein>
    <submittedName>
        <fullName evidence="2">Alpha/beta hydrolase</fullName>
    </submittedName>
</protein>
<dbReference type="InterPro" id="IPR050266">
    <property type="entry name" value="AB_hydrolase_sf"/>
</dbReference>
<accession>A0A368KVD7</accession>
<dbReference type="InterPro" id="IPR000073">
    <property type="entry name" value="AB_hydrolase_1"/>
</dbReference>
<sequence length="309" mass="33816">MALSAVISEELICLGAASCNVARAGRRGTPLVMLHGVTRRWQTFLPILPSLAARWDVWALDFRGHGLSESVDCEYRVVDYVPDAVEMIRRYCSEPAIIYGHSLGAMVAAAVAAEEPELVRAVILEDPPFETMGNRIAQTRLLSYFQGMHQIAGSHLSIDELVSRVANLQLKDPFSDHVQRLAETRDAAALRFTAMCLAQLDPAALKPIVAGHWLDGYQLDGMLSRITCPVLLLQADPSSGGMLAAEDAQHLHERLSSCTKVNFAGTGHLIHSSKPQEITTTVHNFLESLEDQRIATSLRAGKEPANENK</sequence>
<dbReference type="GO" id="GO:0016020">
    <property type="term" value="C:membrane"/>
    <property type="evidence" value="ECO:0007669"/>
    <property type="project" value="TreeGrafter"/>
</dbReference>
<dbReference type="SUPFAM" id="SSF53474">
    <property type="entry name" value="alpha/beta-Hydrolases"/>
    <property type="match status" value="1"/>
</dbReference>
<dbReference type="AlphaFoldDB" id="A0A368KVD7"/>
<reference evidence="2 3" key="1">
    <citation type="submission" date="2018-07" db="EMBL/GenBank/DDBJ databases">
        <title>Comparative genomes isolates from brazilian mangrove.</title>
        <authorList>
            <person name="De Araujo J.E."/>
            <person name="Taketani R.G."/>
            <person name="Silva M.C.P."/>
            <person name="Lourenco M.V."/>
            <person name="Oliveira V.M."/>
            <person name="Andreote F.D."/>
        </authorList>
    </citation>
    <scope>NUCLEOTIDE SEQUENCE [LARGE SCALE GENOMIC DNA]</scope>
    <source>
        <strain evidence="2 3">HEX PRIS-MGV</strain>
    </source>
</reference>
<gene>
    <name evidence="2" type="ORF">DTL42_03810</name>
</gene>
<dbReference type="PRINTS" id="PR00412">
    <property type="entry name" value="EPOXHYDRLASE"/>
</dbReference>
<proteinExistence type="predicted"/>
<evidence type="ECO:0000313" key="2">
    <source>
        <dbReference type="EMBL" id="RCS54281.1"/>
    </source>
</evidence>
<dbReference type="InterPro" id="IPR000639">
    <property type="entry name" value="Epox_hydrolase-like"/>
</dbReference>
<dbReference type="InterPro" id="IPR029058">
    <property type="entry name" value="AB_hydrolase_fold"/>
</dbReference>